<sequence>MFMIITLSTLLVNRLVLLMKPVNVAYVRSQHSTSDIVVDNFPFTESGRLAWWKENKRMLEEKLAIPAIDKTEEAWSITFWNYGEGFKQYTDDGGYFLNPFYKELYCFDDIADAKKCIDKDVAMIVSRTSTGKILFTLETGYYCLNSKDEIIKAQGYSCPAGRNYR</sequence>
<accession>A0ABY6JC85</accession>
<dbReference type="Proteomes" id="UP001156318">
    <property type="component" value="Chromosome"/>
</dbReference>
<dbReference type="InterPro" id="IPR010351">
    <property type="entry name" value="DUF943"/>
</dbReference>
<gene>
    <name evidence="1" type="ORF">KFZ77_16720</name>
</gene>
<organism evidence="1 2">
    <name type="scientific">Siccibacter colletis</name>
    <dbReference type="NCBI Taxonomy" id="1505757"/>
    <lineage>
        <taxon>Bacteria</taxon>
        <taxon>Pseudomonadati</taxon>
        <taxon>Pseudomonadota</taxon>
        <taxon>Gammaproteobacteria</taxon>
        <taxon>Enterobacterales</taxon>
        <taxon>Enterobacteriaceae</taxon>
        <taxon>Siccibacter</taxon>
    </lineage>
</organism>
<evidence type="ECO:0000313" key="1">
    <source>
        <dbReference type="EMBL" id="UYU31452.1"/>
    </source>
</evidence>
<reference evidence="1 2" key="1">
    <citation type="submission" date="2021-05" db="EMBL/GenBank/DDBJ databases">
        <title>Isolation, identification, and the growth promoting effects of Pantoea dispersa strain YSD J2 from the aboveground leaves of Cyperus esculentus L.Var. Sativus.</title>
        <authorList>
            <person name="Wang S."/>
            <person name="Tang X.M."/>
            <person name="Huang Y.N."/>
        </authorList>
    </citation>
    <scope>NUCLEOTIDE SEQUENCE [LARGE SCALE GENOMIC DNA]</scope>
    <source>
        <strain evidence="2">YSD YN2</strain>
    </source>
</reference>
<protein>
    <submittedName>
        <fullName evidence="1">DUF943 family protein</fullName>
    </submittedName>
</protein>
<dbReference type="EMBL" id="CP074352">
    <property type="protein sequence ID" value="UYU31452.1"/>
    <property type="molecule type" value="Genomic_DNA"/>
</dbReference>
<dbReference type="RefSeq" id="WP_406678787.1">
    <property type="nucleotide sequence ID" value="NZ_CP074352.1"/>
</dbReference>
<evidence type="ECO:0000313" key="2">
    <source>
        <dbReference type="Proteomes" id="UP001156318"/>
    </source>
</evidence>
<keyword evidence="2" id="KW-1185">Reference proteome</keyword>
<proteinExistence type="predicted"/>
<name>A0ABY6JC85_9ENTR</name>
<dbReference type="Pfam" id="PF06092">
    <property type="entry name" value="DUF943"/>
    <property type="match status" value="1"/>
</dbReference>